<comment type="caution">
    <text evidence="1">The sequence shown here is derived from an EMBL/GenBank/DDBJ whole genome shotgun (WGS) entry which is preliminary data.</text>
</comment>
<reference evidence="1" key="1">
    <citation type="journal article" date="2014" name="Int. J. Syst. Evol. Microbiol.">
        <title>Complete genome sequence of Corynebacterium casei LMG S-19264T (=DSM 44701T), isolated from a smear-ripened cheese.</title>
        <authorList>
            <consortium name="US DOE Joint Genome Institute (JGI-PGF)"/>
            <person name="Walter F."/>
            <person name="Albersmeier A."/>
            <person name="Kalinowski J."/>
            <person name="Ruckert C."/>
        </authorList>
    </citation>
    <scope>NUCLEOTIDE SEQUENCE</scope>
    <source>
        <strain evidence="1">CGMCC 1.15880</strain>
    </source>
</reference>
<dbReference type="AlphaFoldDB" id="A0A916VTS0"/>
<organism evidence="1 2">
    <name type="scientific">Neptunicoccus cionae</name>
    <dbReference type="NCBI Taxonomy" id="2035344"/>
    <lineage>
        <taxon>Bacteria</taxon>
        <taxon>Pseudomonadati</taxon>
        <taxon>Pseudomonadota</taxon>
        <taxon>Alphaproteobacteria</taxon>
        <taxon>Rhodobacterales</taxon>
        <taxon>Paracoccaceae</taxon>
        <taxon>Neptunicoccus</taxon>
    </lineage>
</organism>
<keyword evidence="1" id="KW-0804">Transcription</keyword>
<dbReference type="InterPro" id="IPR029044">
    <property type="entry name" value="Nucleotide-diphossugar_trans"/>
</dbReference>
<dbReference type="EMBL" id="BMKA01000013">
    <property type="protein sequence ID" value="GGA34136.1"/>
    <property type="molecule type" value="Genomic_DNA"/>
</dbReference>
<dbReference type="Proteomes" id="UP000628017">
    <property type="component" value="Unassembled WGS sequence"/>
</dbReference>
<sequence>MQVIGITRFSFATIGGFQIQHDTLEDHIAYLYGKQRMEERFTYFEHLCLPALKRQTHPDFTLAVLVGSEMPVRYLERLQDLLADLPQARVFVRPPANHRAVMEEVIGLCKRDDADWIAHFRMDDDDAVALNFIEDVHDLFPRLRPMAEHKQQLGLDYTNGYALRKGAQGLEINTRQKANWTPAQVIFLPARDARTHVHLPHQKLNQLIPVVTMPHPLMFVRTQNGSNDSGDVFPKHFAPLEDEHRRKLKFRFGVNVKQFRQAIDTL</sequence>
<dbReference type="RefSeq" id="WP_188678994.1">
    <property type="nucleotide sequence ID" value="NZ_BMKA01000013.1"/>
</dbReference>
<evidence type="ECO:0000313" key="1">
    <source>
        <dbReference type="EMBL" id="GGA34136.1"/>
    </source>
</evidence>
<proteinExistence type="predicted"/>
<dbReference type="SUPFAM" id="SSF53448">
    <property type="entry name" value="Nucleotide-diphospho-sugar transferases"/>
    <property type="match status" value="1"/>
</dbReference>
<dbReference type="GO" id="GO:0000428">
    <property type="term" value="C:DNA-directed RNA polymerase complex"/>
    <property type="evidence" value="ECO:0007669"/>
    <property type="project" value="UniProtKB-KW"/>
</dbReference>
<keyword evidence="2" id="KW-1185">Reference proteome</keyword>
<dbReference type="InterPro" id="IPR021466">
    <property type="entry name" value="Put_rhamnosyl_transferase"/>
</dbReference>
<name>A0A916VTS0_9RHOB</name>
<keyword evidence="1" id="KW-0240">DNA-directed RNA polymerase</keyword>
<reference evidence="1" key="2">
    <citation type="submission" date="2020-09" db="EMBL/GenBank/DDBJ databases">
        <authorList>
            <person name="Sun Q."/>
            <person name="Zhou Y."/>
        </authorList>
    </citation>
    <scope>NUCLEOTIDE SEQUENCE</scope>
    <source>
        <strain evidence="1">CGMCC 1.15880</strain>
    </source>
</reference>
<evidence type="ECO:0000313" key="2">
    <source>
        <dbReference type="Proteomes" id="UP000628017"/>
    </source>
</evidence>
<gene>
    <name evidence="1" type="ORF">GCM10011498_39140</name>
</gene>
<accession>A0A916VTS0</accession>
<dbReference type="Pfam" id="PF11316">
    <property type="entry name" value="Rhamno_transf"/>
    <property type="match status" value="1"/>
</dbReference>
<protein>
    <submittedName>
        <fullName evidence="1">DNA-directed RNA polymerase subunit beta</fullName>
    </submittedName>
</protein>